<dbReference type="PROSITE" id="PS50118">
    <property type="entry name" value="HMG_BOX_2"/>
    <property type="match status" value="1"/>
</dbReference>
<feature type="region of interest" description="Disordered" evidence="18">
    <location>
        <begin position="298"/>
        <end position="336"/>
    </location>
</feature>
<dbReference type="SUPFAM" id="SSF47095">
    <property type="entry name" value="HMG-box"/>
    <property type="match status" value="1"/>
</dbReference>
<dbReference type="Gene3D" id="2.30.30.190">
    <property type="entry name" value="CAP Gly-rich-like domain"/>
    <property type="match status" value="1"/>
</dbReference>
<evidence type="ECO:0000256" key="8">
    <source>
        <dbReference type="ARBA" id="ARBA00022776"/>
    </source>
</evidence>
<evidence type="ECO:0000256" key="13">
    <source>
        <dbReference type="ARBA" id="ARBA00023163"/>
    </source>
</evidence>
<evidence type="ECO:0000256" key="17">
    <source>
        <dbReference type="SAM" id="Coils"/>
    </source>
</evidence>
<dbReference type="GO" id="GO:0051301">
    <property type="term" value="P:cell division"/>
    <property type="evidence" value="ECO:0007669"/>
    <property type="project" value="UniProtKB-KW"/>
</dbReference>
<dbReference type="GO" id="GO:0005634">
    <property type="term" value="C:nucleus"/>
    <property type="evidence" value="ECO:0007669"/>
    <property type="project" value="UniProtKB-UniRule"/>
</dbReference>
<dbReference type="InterPro" id="IPR036910">
    <property type="entry name" value="HMG_box_dom_sf"/>
</dbReference>
<sequence length="2031" mass="225844">MTQVISMVTPSQAMTPARSPMEVDDYDGPRGFRAVPNTPDSPSPRTAGLARKRAASINTVDANYGRLERLKLNTPTSMTSEGPRDICLCTPAPKIPRPRNAFILYRQHHQAQVVAQNPNLSNPDISKIIGEQWKEEAEEVKNTWKSLADEEKQRHQRQYPDYRYQPRRGNKAQGNRPGSSSADDSGRCPKCNGRSIATPRTPSTPFPTPTTAKPVVNPYTPTVRGDDTDLARRGSYGNLPATRLHYTPQRPSYREVDDYDPESPELKRRRFNMSGGYHTVSPPAQGVRALSMGAPPRALRQYPATPLPEPGLPRSKSGPMPPPPRPAISGPWPEQGHHVRHASYDESLRLPPLQTSVPMSPTTATEVDIRQINTPVTGLGITNARDPQARSVEAMVMSIPFTRKLSVLARINQTPITAFSPASPGVENRGAVIAVEGPKLRMLKQVGQVVERALLASNDVALKTWGRGQDLEPDTGDRRGSQSEERKDTFTSCFESMVQWHQNSRDIAKHIINNTEDSTKDATMEKDIELRRSRRISTEGTSSEVSQDKRLVSKVPVALLKEGFSLTLSDTFACAVPINDAYAPIDHWQWMATLWRGTIASDLVIYVKPSVEEEIAKYGTVDFQKHPALMVVRIAVGKDLDEATERRVAFEVVEWEARPATTTSCSHDQKRSQDEQDDDNDRKANLSGDGRHDAPRPRQLLIMPDFKPGQTVQLSDGRKGTVRFAGPTHFQVGEWVGIELEEKTGKNDGSVQGERYFDCPMGYGMFVKPMMATIIAQAPAPKPARKPSRPSSFNPAGGRASSVGDSGLGRRKSLNAPSPSPVPRVRPTSIARSPTKSPTKQISASSSAAVSRTGTPSNPRVPSAGAKSRPSVGGSRTSMGPPPPPATRTTRQPSTSSVASRTGGPVPRTASGRLSLTGPRPGSRPSSVTRRTSVDSQAGRDHGSSDRDSVASPIKDNGDILSPQPRSPVQARTKALEKLTGGPSSRTSTPPATRKPAATATRPAGSTAASREIEDLKAKLKVLERKRIEDRDKLKQLEKVQGERDKFESVIQMLQQKYQPQQQENSELKKLLKEAEMRLESIEELQAEHDSILELATLDREMAEETAEVLKVELDALKQKAEEMELEVEILREENEEYSQGMSPEERASAGWLQMERTNERLREALLRLRDLTQASEEELRDQISGLEDDLKEFNTVKEEYGVCREKLEQAESAVEDLRQQLDNALGAEDMIEDLTERNMSMAEQIEELKAVIDDLESLKEINDELEINHVQNEKEMQEELDFKDSVIAEQARRAGQQEESLEDMEYTLSRFRELVTSLQSDLDDMRASQAVTEGESEKLNDRSRAMMDLNMKLQISAAKAQVKTIDLELRRLEAQEAEQHLEIVKLFLPDTYKEDQDSVLALLRFRRLAFKANLLNGFIRERLNGQPHPGHEDDVFAGCDASDKLVWVANMCDRFVNDMSHCSIEQFSKYQNALLELEPVERALNVWIDGLRRDDLKEQKCADELHRTIALLSHLGEVHISSNLANYADDVHMKAMVMQSHLDSAAVAFNTLRGLVQRVVPTEGDDEELAQHFAKKSEAVITHTRGTKVIAGKVVRALQDLRTRSLSLLPDTNEAFEQCCEATQEIADLARQIGLGLHQLLTSDEGRTDPFTYAEVQSAVHKTVLTVSTSSESDLFSSYLSKLRTVTTQITDLASLATDLDQVQEFDVSAAPWGLRSQELKALKTIPVDAEEELRRLKEEHSEARRTIAQRDEHLSTAVLKIETLESRMRDAQANIERIANLQNELEASDEQIGSLKEDIEKQDRELKNLESERDKWKKIASDSRAYADGADAAGAKAGQERAVATAREMDALKQDIESLQSAVRYLREDNRRARTSEQHKYDWLAEPLKKPATVSEQRRNLIAAEGKDVLGELVKMASSASLYNFSALPEDKLAWKPARSTPQYHAAKQMEDYAAWASWQDSVFQKAHVLQGQTANAERRKATAGRNPAARLRIRLPGTDGKVVPGSGRHVQIVGSAEWEALQGRRVAV</sequence>
<gene>
    <name evidence="21" type="ORF">FALBO_6108</name>
</gene>
<dbReference type="GO" id="GO:0000743">
    <property type="term" value="P:nuclear migration involved in conjugation with cellular fusion"/>
    <property type="evidence" value="ECO:0007669"/>
    <property type="project" value="TreeGrafter"/>
</dbReference>
<keyword evidence="14" id="KW-0206">Cytoskeleton</keyword>
<keyword evidence="7" id="KW-0493">Microtubule</keyword>
<feature type="domain" description="CAP-Gly" evidence="20">
    <location>
        <begin position="726"/>
        <end position="768"/>
    </location>
</feature>
<evidence type="ECO:0000256" key="12">
    <source>
        <dbReference type="ARBA" id="ARBA00023125"/>
    </source>
</evidence>
<protein>
    <submittedName>
        <fullName evidence="21">Dynactin 1</fullName>
    </submittedName>
</protein>
<dbReference type="Gene3D" id="1.10.30.10">
    <property type="entry name" value="High mobility group box domain"/>
    <property type="match status" value="1"/>
</dbReference>
<feature type="compositionally biased region" description="Polar residues" evidence="18">
    <location>
        <begin position="830"/>
        <end position="860"/>
    </location>
</feature>
<comment type="caution">
    <text evidence="21">The sequence shown here is derived from an EMBL/GenBank/DDBJ whole genome shotgun (WGS) entry which is preliminary data.</text>
</comment>
<feature type="compositionally biased region" description="Polar residues" evidence="18">
    <location>
        <begin position="172"/>
        <end position="183"/>
    </location>
</feature>
<feature type="compositionally biased region" description="Low complexity" evidence="18">
    <location>
        <begin position="887"/>
        <end position="897"/>
    </location>
</feature>
<feature type="region of interest" description="Disordered" evidence="18">
    <location>
        <begin position="512"/>
        <end position="543"/>
    </location>
</feature>
<dbReference type="GO" id="GO:0003690">
    <property type="term" value="F:double-stranded DNA binding"/>
    <property type="evidence" value="ECO:0007669"/>
    <property type="project" value="UniProtKB-ARBA"/>
</dbReference>
<dbReference type="PANTHER" id="PTHR18916:SF6">
    <property type="entry name" value="DYNACTIN SUBUNIT 1"/>
    <property type="match status" value="1"/>
</dbReference>
<keyword evidence="5" id="KW-0963">Cytoplasm</keyword>
<feature type="compositionally biased region" description="Basic and acidic residues" evidence="18">
    <location>
        <begin position="667"/>
        <end position="696"/>
    </location>
</feature>
<accession>A0A8H4LES8</accession>
<keyword evidence="8" id="KW-0498">Mitosis</keyword>
<keyword evidence="10" id="KW-0243">Dynein</keyword>
<evidence type="ECO:0000256" key="10">
    <source>
        <dbReference type="ARBA" id="ARBA00023017"/>
    </source>
</evidence>
<dbReference type="GO" id="GO:0030286">
    <property type="term" value="C:dynein complex"/>
    <property type="evidence" value="ECO:0007669"/>
    <property type="project" value="UniProtKB-KW"/>
</dbReference>
<feature type="compositionally biased region" description="Polar residues" evidence="18">
    <location>
        <begin position="1"/>
        <end position="14"/>
    </location>
</feature>
<dbReference type="GO" id="GO:0005814">
    <property type="term" value="C:centriole"/>
    <property type="evidence" value="ECO:0007669"/>
    <property type="project" value="UniProtKB-SubCell"/>
</dbReference>
<feature type="compositionally biased region" description="Basic and acidic residues" evidence="18">
    <location>
        <begin position="517"/>
        <end position="531"/>
    </location>
</feature>
<feature type="compositionally biased region" description="Low complexity" evidence="18">
    <location>
        <begin position="980"/>
        <end position="1005"/>
    </location>
</feature>
<name>A0A8H4LES8_9HYPO</name>
<dbReference type="PROSITE" id="PS50245">
    <property type="entry name" value="CAP_GLY_2"/>
    <property type="match status" value="1"/>
</dbReference>
<feature type="region of interest" description="Disordered" evidence="18">
    <location>
        <begin position="1"/>
        <end position="47"/>
    </location>
</feature>
<dbReference type="Pfam" id="PF00505">
    <property type="entry name" value="HMG_box"/>
    <property type="match status" value="1"/>
</dbReference>
<evidence type="ECO:0000256" key="3">
    <source>
        <dbReference type="ARBA" id="ARBA00004544"/>
    </source>
</evidence>
<dbReference type="GO" id="GO:0000132">
    <property type="term" value="P:establishment of mitotic spindle orientation"/>
    <property type="evidence" value="ECO:0007669"/>
    <property type="project" value="TreeGrafter"/>
</dbReference>
<evidence type="ECO:0000256" key="1">
    <source>
        <dbReference type="ARBA" id="ARBA00004114"/>
    </source>
</evidence>
<dbReference type="CDD" id="cd01389">
    <property type="entry name" value="HMG-box_ROX1-like"/>
    <property type="match status" value="1"/>
</dbReference>
<dbReference type="GO" id="GO:0051286">
    <property type="term" value="C:cell tip"/>
    <property type="evidence" value="ECO:0007669"/>
    <property type="project" value="TreeGrafter"/>
</dbReference>
<keyword evidence="9" id="KW-0805">Transcription regulation</keyword>
<feature type="DNA-binding region" description="HMG box" evidence="16">
    <location>
        <begin position="95"/>
        <end position="163"/>
    </location>
</feature>
<dbReference type="GO" id="GO:0005819">
    <property type="term" value="C:spindle"/>
    <property type="evidence" value="ECO:0007669"/>
    <property type="project" value="UniProtKB-SubCell"/>
</dbReference>
<dbReference type="PROSITE" id="PS00845">
    <property type="entry name" value="CAP_GLY_1"/>
    <property type="match status" value="1"/>
</dbReference>
<reference evidence="21 22" key="1">
    <citation type="submission" date="2020-01" db="EMBL/GenBank/DDBJ databases">
        <title>Identification and distribution of gene clusters putatively required for synthesis of sphingolipid metabolism inhibitors in phylogenetically diverse species of the filamentous fungus Fusarium.</title>
        <authorList>
            <person name="Kim H.-S."/>
            <person name="Busman M."/>
            <person name="Brown D.W."/>
            <person name="Divon H."/>
            <person name="Uhlig S."/>
            <person name="Proctor R.H."/>
        </authorList>
    </citation>
    <scope>NUCLEOTIDE SEQUENCE [LARGE SCALE GENOMIC DNA]</scope>
    <source>
        <strain evidence="21 22">NRRL 20459</strain>
    </source>
</reference>
<keyword evidence="11 17" id="KW-0175">Coiled coil</keyword>
<dbReference type="InterPro" id="IPR036859">
    <property type="entry name" value="CAP-Gly_dom_sf"/>
</dbReference>
<feature type="region of interest" description="Disordered" evidence="18">
    <location>
        <begin position="144"/>
        <end position="245"/>
    </location>
</feature>
<dbReference type="OrthoDB" id="2130750at2759"/>
<dbReference type="Gene3D" id="1.20.1170.10">
    <property type="match status" value="1"/>
</dbReference>
<evidence type="ECO:0000313" key="22">
    <source>
        <dbReference type="Proteomes" id="UP000554235"/>
    </source>
</evidence>
<feature type="region of interest" description="Disordered" evidence="18">
    <location>
        <begin position="661"/>
        <end position="714"/>
    </location>
</feature>
<dbReference type="SMART" id="SM01052">
    <property type="entry name" value="CAP_GLY"/>
    <property type="match status" value="1"/>
</dbReference>
<evidence type="ECO:0000256" key="5">
    <source>
        <dbReference type="ARBA" id="ARBA00022490"/>
    </source>
</evidence>
<feature type="region of interest" description="Disordered" evidence="18">
    <location>
        <begin position="778"/>
        <end position="1012"/>
    </location>
</feature>
<proteinExistence type="inferred from homology"/>
<dbReference type="SMART" id="SM00398">
    <property type="entry name" value="HMG"/>
    <property type="match status" value="1"/>
</dbReference>
<evidence type="ECO:0000259" key="19">
    <source>
        <dbReference type="PROSITE" id="PS50118"/>
    </source>
</evidence>
<keyword evidence="15" id="KW-0131">Cell cycle</keyword>
<dbReference type="SUPFAM" id="SSF74924">
    <property type="entry name" value="Cap-Gly domain"/>
    <property type="match status" value="1"/>
</dbReference>
<keyword evidence="6" id="KW-0132">Cell division</keyword>
<dbReference type="GO" id="GO:0003700">
    <property type="term" value="F:DNA-binding transcription factor activity"/>
    <property type="evidence" value="ECO:0007669"/>
    <property type="project" value="UniProtKB-ARBA"/>
</dbReference>
<dbReference type="InterPro" id="IPR009071">
    <property type="entry name" value="HMG_box_dom"/>
</dbReference>
<dbReference type="FunFam" id="1.10.30.10:FF:000041">
    <property type="entry name" value="HMG box family protein"/>
    <property type="match status" value="1"/>
</dbReference>
<dbReference type="Pfam" id="PF12455">
    <property type="entry name" value="Dynactin"/>
    <property type="match status" value="1"/>
</dbReference>
<dbReference type="InterPro" id="IPR022157">
    <property type="entry name" value="Dynactin"/>
</dbReference>
<keyword evidence="16" id="KW-0539">Nucleus</keyword>
<organism evidence="21 22">
    <name type="scientific">Fusarium albosuccineum</name>
    <dbReference type="NCBI Taxonomy" id="1237068"/>
    <lineage>
        <taxon>Eukaryota</taxon>
        <taxon>Fungi</taxon>
        <taxon>Dikarya</taxon>
        <taxon>Ascomycota</taxon>
        <taxon>Pezizomycotina</taxon>
        <taxon>Sordariomycetes</taxon>
        <taxon>Hypocreomycetidae</taxon>
        <taxon>Hypocreales</taxon>
        <taxon>Nectriaceae</taxon>
        <taxon>Fusarium</taxon>
        <taxon>Fusarium decemcellulare species complex</taxon>
    </lineage>
</organism>
<evidence type="ECO:0000256" key="6">
    <source>
        <dbReference type="ARBA" id="ARBA00022618"/>
    </source>
</evidence>
<evidence type="ECO:0000256" key="14">
    <source>
        <dbReference type="ARBA" id="ARBA00023212"/>
    </source>
</evidence>
<feature type="compositionally biased region" description="Basic and acidic residues" evidence="18">
    <location>
        <begin position="475"/>
        <end position="488"/>
    </location>
</feature>
<dbReference type="Pfam" id="PF01302">
    <property type="entry name" value="CAP_GLY"/>
    <property type="match status" value="1"/>
</dbReference>
<evidence type="ECO:0000256" key="16">
    <source>
        <dbReference type="PROSITE-ProRule" id="PRU00267"/>
    </source>
</evidence>
<evidence type="ECO:0000256" key="11">
    <source>
        <dbReference type="ARBA" id="ARBA00023054"/>
    </source>
</evidence>
<evidence type="ECO:0000256" key="18">
    <source>
        <dbReference type="SAM" id="MobiDB-lite"/>
    </source>
</evidence>
<dbReference type="Proteomes" id="UP000554235">
    <property type="component" value="Unassembled WGS sequence"/>
</dbReference>
<dbReference type="GO" id="GO:0006357">
    <property type="term" value="P:regulation of transcription by RNA polymerase II"/>
    <property type="evidence" value="ECO:0007669"/>
    <property type="project" value="UniProtKB-ARBA"/>
</dbReference>
<keyword evidence="22" id="KW-1185">Reference proteome</keyword>
<dbReference type="EMBL" id="JAADYS010000801">
    <property type="protein sequence ID" value="KAF4467015.1"/>
    <property type="molecule type" value="Genomic_DNA"/>
</dbReference>
<evidence type="ECO:0000313" key="21">
    <source>
        <dbReference type="EMBL" id="KAF4467015.1"/>
    </source>
</evidence>
<keyword evidence="12 16" id="KW-0238">DNA-binding</keyword>
<feature type="domain" description="HMG box" evidence="19">
    <location>
        <begin position="95"/>
        <end position="163"/>
    </location>
</feature>
<feature type="compositionally biased region" description="Low complexity" evidence="18">
    <location>
        <begin position="917"/>
        <end position="931"/>
    </location>
</feature>
<feature type="compositionally biased region" description="Basic and acidic residues" evidence="18">
    <location>
        <begin position="144"/>
        <end position="153"/>
    </location>
</feature>
<feature type="compositionally biased region" description="Basic and acidic residues" evidence="18">
    <location>
        <begin position="938"/>
        <end position="949"/>
    </location>
</feature>
<evidence type="ECO:0000256" key="2">
    <source>
        <dbReference type="ARBA" id="ARBA00004186"/>
    </source>
</evidence>
<dbReference type="GO" id="GO:0005816">
    <property type="term" value="C:spindle pole body"/>
    <property type="evidence" value="ECO:0007669"/>
    <property type="project" value="TreeGrafter"/>
</dbReference>
<comment type="subcellular location">
    <subcellularLocation>
        <location evidence="3">Cytoplasm</location>
        <location evidence="3">Cell cortex</location>
    </subcellularLocation>
    <subcellularLocation>
        <location evidence="1">Cytoplasm</location>
        <location evidence="1">Cytoskeleton</location>
        <location evidence="1">Microtubule organizing center</location>
        <location evidence="1">Centrosome</location>
        <location evidence="1">Centriole</location>
    </subcellularLocation>
    <subcellularLocation>
        <location evidence="2">Cytoplasm</location>
        <location evidence="2">Cytoskeleton</location>
        <location evidence="2">Spindle</location>
    </subcellularLocation>
</comment>
<feature type="coiled-coil region" evidence="17">
    <location>
        <begin position="1735"/>
        <end position="1871"/>
    </location>
</feature>
<keyword evidence="13" id="KW-0804">Transcription</keyword>
<evidence type="ECO:0000259" key="20">
    <source>
        <dbReference type="PROSITE" id="PS50245"/>
    </source>
</evidence>
<feature type="region of interest" description="Disordered" evidence="18">
    <location>
        <begin position="466"/>
        <end position="488"/>
    </location>
</feature>
<dbReference type="PANTHER" id="PTHR18916">
    <property type="entry name" value="DYNACTIN 1-RELATED MICROTUBULE-BINDING"/>
    <property type="match status" value="1"/>
</dbReference>
<comment type="similarity">
    <text evidence="4">Belongs to the dynactin 150 kDa subunit family.</text>
</comment>
<evidence type="ECO:0000256" key="7">
    <source>
        <dbReference type="ARBA" id="ARBA00022701"/>
    </source>
</evidence>
<evidence type="ECO:0000256" key="4">
    <source>
        <dbReference type="ARBA" id="ARBA00011010"/>
    </source>
</evidence>
<evidence type="ECO:0000256" key="15">
    <source>
        <dbReference type="ARBA" id="ARBA00023306"/>
    </source>
</evidence>
<evidence type="ECO:0000256" key="9">
    <source>
        <dbReference type="ARBA" id="ARBA00023015"/>
    </source>
</evidence>
<dbReference type="InterPro" id="IPR000938">
    <property type="entry name" value="CAP-Gly_domain"/>
</dbReference>
<dbReference type="GO" id="GO:0005874">
    <property type="term" value="C:microtubule"/>
    <property type="evidence" value="ECO:0007669"/>
    <property type="project" value="UniProtKB-KW"/>
</dbReference>